<evidence type="ECO:0000313" key="2">
    <source>
        <dbReference type="EMBL" id="GFO29737.1"/>
    </source>
</evidence>
<gene>
    <name evidence="2" type="ORF">PoB_005624200</name>
</gene>
<dbReference type="AlphaFoldDB" id="A0AAV4CEH3"/>
<proteinExistence type="predicted"/>
<keyword evidence="3" id="KW-1185">Reference proteome</keyword>
<keyword evidence="1" id="KW-1133">Transmembrane helix</keyword>
<evidence type="ECO:0000256" key="1">
    <source>
        <dbReference type="SAM" id="Phobius"/>
    </source>
</evidence>
<comment type="caution">
    <text evidence="2">The sequence shown here is derived from an EMBL/GenBank/DDBJ whole genome shotgun (WGS) entry which is preliminary data.</text>
</comment>
<sequence length="219" mass="23816">MTFSSRARTIESIHGYRISSHKSLLFQTAIGGVGGTAVSESALISAGILLSRVRAPPPSPWPSVQFFSSMCHPSFYTFILQLDLSSVLQFNVQAFILQFGLSSVLQFNVPAIILQFGLSSVLQFNVPAIILQFGLSSVLQFNVPAFILQFGLCSVFKFLIIWYTLLVVLLLSVAPSILLLLGSVGGTVVSESALNLQGLFCRGFEPRHRYPGLMEGLKA</sequence>
<feature type="transmembrane region" description="Helical" evidence="1">
    <location>
        <begin position="94"/>
        <end position="118"/>
    </location>
</feature>
<organism evidence="2 3">
    <name type="scientific">Plakobranchus ocellatus</name>
    <dbReference type="NCBI Taxonomy" id="259542"/>
    <lineage>
        <taxon>Eukaryota</taxon>
        <taxon>Metazoa</taxon>
        <taxon>Spiralia</taxon>
        <taxon>Lophotrochozoa</taxon>
        <taxon>Mollusca</taxon>
        <taxon>Gastropoda</taxon>
        <taxon>Heterobranchia</taxon>
        <taxon>Euthyneura</taxon>
        <taxon>Panpulmonata</taxon>
        <taxon>Sacoglossa</taxon>
        <taxon>Placobranchoidea</taxon>
        <taxon>Plakobranchidae</taxon>
        <taxon>Plakobranchus</taxon>
    </lineage>
</organism>
<evidence type="ECO:0000313" key="3">
    <source>
        <dbReference type="Proteomes" id="UP000735302"/>
    </source>
</evidence>
<keyword evidence="1" id="KW-0472">Membrane</keyword>
<protein>
    <submittedName>
        <fullName evidence="2">Uncharacterized protein</fullName>
    </submittedName>
</protein>
<dbReference type="EMBL" id="BLXT01006199">
    <property type="protein sequence ID" value="GFO29737.1"/>
    <property type="molecule type" value="Genomic_DNA"/>
</dbReference>
<feature type="transmembrane region" description="Helical" evidence="1">
    <location>
        <begin position="160"/>
        <end position="181"/>
    </location>
</feature>
<reference evidence="2 3" key="1">
    <citation type="journal article" date="2021" name="Elife">
        <title>Chloroplast acquisition without the gene transfer in kleptoplastic sea slugs, Plakobranchus ocellatus.</title>
        <authorList>
            <person name="Maeda T."/>
            <person name="Takahashi S."/>
            <person name="Yoshida T."/>
            <person name="Shimamura S."/>
            <person name="Takaki Y."/>
            <person name="Nagai Y."/>
            <person name="Toyoda A."/>
            <person name="Suzuki Y."/>
            <person name="Arimoto A."/>
            <person name="Ishii H."/>
            <person name="Satoh N."/>
            <person name="Nishiyama T."/>
            <person name="Hasebe M."/>
            <person name="Maruyama T."/>
            <person name="Minagawa J."/>
            <person name="Obokata J."/>
            <person name="Shigenobu S."/>
        </authorList>
    </citation>
    <scope>NUCLEOTIDE SEQUENCE [LARGE SCALE GENOMIC DNA]</scope>
</reference>
<keyword evidence="1" id="KW-0812">Transmembrane</keyword>
<name>A0AAV4CEH3_9GAST</name>
<accession>A0AAV4CEH3</accession>
<feature type="transmembrane region" description="Helical" evidence="1">
    <location>
        <begin position="124"/>
        <end position="148"/>
    </location>
</feature>
<dbReference type="Proteomes" id="UP000735302">
    <property type="component" value="Unassembled WGS sequence"/>
</dbReference>